<evidence type="ECO:0000259" key="2">
    <source>
        <dbReference type="Pfam" id="PF00149"/>
    </source>
</evidence>
<evidence type="ECO:0000256" key="1">
    <source>
        <dbReference type="ARBA" id="ARBA00022801"/>
    </source>
</evidence>
<keyword evidence="1" id="KW-0378">Hydrolase</keyword>
<dbReference type="EMBL" id="DXCH01000145">
    <property type="protein sequence ID" value="HIZ07324.1"/>
    <property type="molecule type" value="Genomic_DNA"/>
</dbReference>
<comment type="caution">
    <text evidence="3">The sequence shown here is derived from an EMBL/GenBank/DDBJ whole genome shotgun (WGS) entry which is preliminary data.</text>
</comment>
<reference evidence="3" key="2">
    <citation type="submission" date="2021-04" db="EMBL/GenBank/DDBJ databases">
        <authorList>
            <person name="Gilroy R."/>
        </authorList>
    </citation>
    <scope>NUCLEOTIDE SEQUENCE</scope>
    <source>
        <strain evidence="3">CHK192-9172</strain>
    </source>
</reference>
<protein>
    <submittedName>
        <fullName evidence="3">DNA repair exonuclease</fullName>
    </submittedName>
</protein>
<gene>
    <name evidence="3" type="ORF">IAA08_05245</name>
</gene>
<name>A0A9D2D2I8_9FIRM</name>
<evidence type="ECO:0000313" key="3">
    <source>
        <dbReference type="EMBL" id="HIZ07324.1"/>
    </source>
</evidence>
<evidence type="ECO:0000313" key="4">
    <source>
        <dbReference type="Proteomes" id="UP000824024"/>
    </source>
</evidence>
<dbReference type="AlphaFoldDB" id="A0A9D2D2I8"/>
<organism evidence="3 4">
    <name type="scientific">Candidatus Eubacterium avistercoris</name>
    <dbReference type="NCBI Taxonomy" id="2838567"/>
    <lineage>
        <taxon>Bacteria</taxon>
        <taxon>Bacillati</taxon>
        <taxon>Bacillota</taxon>
        <taxon>Clostridia</taxon>
        <taxon>Eubacteriales</taxon>
        <taxon>Eubacteriaceae</taxon>
        <taxon>Eubacterium</taxon>
    </lineage>
</organism>
<reference evidence="3" key="1">
    <citation type="journal article" date="2021" name="PeerJ">
        <title>Extensive microbial diversity within the chicken gut microbiome revealed by metagenomics and culture.</title>
        <authorList>
            <person name="Gilroy R."/>
            <person name="Ravi A."/>
            <person name="Getino M."/>
            <person name="Pursley I."/>
            <person name="Horton D.L."/>
            <person name="Alikhan N.F."/>
            <person name="Baker D."/>
            <person name="Gharbi K."/>
            <person name="Hall N."/>
            <person name="Watson M."/>
            <person name="Adriaenssens E.M."/>
            <person name="Foster-Nyarko E."/>
            <person name="Jarju S."/>
            <person name="Secka A."/>
            <person name="Antonio M."/>
            <person name="Oren A."/>
            <person name="Chaudhuri R.R."/>
            <person name="La Ragione R."/>
            <person name="Hildebrand F."/>
            <person name="Pallen M.J."/>
        </authorList>
    </citation>
    <scope>NUCLEOTIDE SEQUENCE</scope>
    <source>
        <strain evidence="3">CHK192-9172</strain>
    </source>
</reference>
<dbReference type="CDD" id="cd00840">
    <property type="entry name" value="MPP_Mre11_N"/>
    <property type="match status" value="1"/>
</dbReference>
<dbReference type="Gene3D" id="3.60.21.10">
    <property type="match status" value="1"/>
</dbReference>
<dbReference type="InterPro" id="IPR050535">
    <property type="entry name" value="DNA_Repair-Maintenance_Comp"/>
</dbReference>
<keyword evidence="3" id="KW-0269">Exonuclease</keyword>
<dbReference type="GO" id="GO:0004527">
    <property type="term" value="F:exonuclease activity"/>
    <property type="evidence" value="ECO:0007669"/>
    <property type="project" value="UniProtKB-KW"/>
</dbReference>
<proteinExistence type="predicted"/>
<accession>A0A9D2D2I8</accession>
<dbReference type="InterPro" id="IPR004843">
    <property type="entry name" value="Calcineurin-like_PHP"/>
</dbReference>
<dbReference type="InterPro" id="IPR041796">
    <property type="entry name" value="Mre11_N"/>
</dbReference>
<dbReference type="Proteomes" id="UP000824024">
    <property type="component" value="Unassembled WGS sequence"/>
</dbReference>
<sequence>MIKFIQTADIHLGLEPDKGSPWSEKRKKDIFRSFVNVVEQVKKEQADLLLIPGDLFHRQPLKRELKEVSSLFAEVAPAHVVLIAGNHDYLHPRSYYRNFPWPENVHMLMDEQLGKIRLPDLDTTVWGCSFWKPEDGRRIYRRERIREPGLHILLGHGGDEKHHPFSTEEIREAGYDYAAFGHIHRPGQLVPDRIVMSGALEPTDCNDFGPHGYWSGTLSKGGCRVQFHSVKNCEYKKREIPVTPKMGSYQILEQTKEALADREPWEISHVIFTGRRDSEVELPIEEAGQLQRVVKLLDKTQPDYQYDKLKEEHKGTLLELFIREMESREDSRLNEEALYYGVHAILEAMER</sequence>
<dbReference type="InterPro" id="IPR029052">
    <property type="entry name" value="Metallo-depent_PP-like"/>
</dbReference>
<dbReference type="PANTHER" id="PTHR30337">
    <property type="entry name" value="COMPONENT OF ATP-DEPENDENT DSDNA EXONUCLEASE"/>
    <property type="match status" value="1"/>
</dbReference>
<dbReference type="SUPFAM" id="SSF56300">
    <property type="entry name" value="Metallo-dependent phosphatases"/>
    <property type="match status" value="1"/>
</dbReference>
<keyword evidence="3" id="KW-0540">Nuclease</keyword>
<feature type="domain" description="Calcineurin-like phosphoesterase" evidence="2">
    <location>
        <begin position="2"/>
        <end position="186"/>
    </location>
</feature>
<dbReference type="Pfam" id="PF00149">
    <property type="entry name" value="Metallophos"/>
    <property type="match status" value="1"/>
</dbReference>